<dbReference type="Gene3D" id="3.40.50.880">
    <property type="match status" value="1"/>
</dbReference>
<evidence type="ECO:0000256" key="2">
    <source>
        <dbReference type="ARBA" id="ARBA00007533"/>
    </source>
</evidence>
<dbReference type="InterPro" id="IPR004468">
    <property type="entry name" value="CTP_synthase"/>
</dbReference>
<keyword evidence="5" id="KW-0547">Nucleotide-binding</keyword>
<protein>
    <recommendedName>
        <fullName evidence="3">CTP synthase (glutamine hydrolyzing)</fullName>
        <ecNumber evidence="3">6.3.4.2</ecNumber>
    </recommendedName>
</protein>
<dbReference type="Pfam" id="PF00117">
    <property type="entry name" value="GATase"/>
    <property type="match status" value="1"/>
</dbReference>
<dbReference type="PROSITE" id="PS51273">
    <property type="entry name" value="GATASE_TYPE_1"/>
    <property type="match status" value="1"/>
</dbReference>
<sequence>MGGTMRLGAYDCELRADSKLAEIYGTTHISERHRHRYEFNNEYLDAFEKAGMIPVGRNPKTQLVEVMELKNHPYYVAVQFHPEYKSTVENPHPLFVAFIKAA</sequence>
<organism evidence="11 12">
    <name type="scientific">Nematostella vectensis</name>
    <name type="common">Starlet sea anemone</name>
    <dbReference type="NCBI Taxonomy" id="45351"/>
    <lineage>
        <taxon>Eukaryota</taxon>
        <taxon>Metazoa</taxon>
        <taxon>Cnidaria</taxon>
        <taxon>Anthozoa</taxon>
        <taxon>Hexacorallia</taxon>
        <taxon>Actiniaria</taxon>
        <taxon>Edwardsiidae</taxon>
        <taxon>Nematostella</taxon>
    </lineage>
</organism>
<dbReference type="PANTHER" id="PTHR11550:SF0">
    <property type="entry name" value="CTP SYNTHASE-RELATED"/>
    <property type="match status" value="1"/>
</dbReference>
<feature type="non-terminal residue" evidence="11">
    <location>
        <position position="102"/>
    </location>
</feature>
<dbReference type="EC" id="6.3.4.2" evidence="3"/>
<accession>A8DWF7</accession>
<keyword evidence="12" id="KW-1185">Reference proteome</keyword>
<evidence type="ECO:0000256" key="8">
    <source>
        <dbReference type="ARBA" id="ARBA00022975"/>
    </source>
</evidence>
<name>A8DWF7_NEMVE</name>
<dbReference type="SUPFAM" id="SSF52317">
    <property type="entry name" value="Class I glutamine amidotransferase-like"/>
    <property type="match status" value="1"/>
</dbReference>
<keyword evidence="4" id="KW-0436">Ligase</keyword>
<keyword evidence="7" id="KW-0315">Glutamine amidotransferase</keyword>
<dbReference type="Proteomes" id="UP000001593">
    <property type="component" value="Unassembled WGS sequence"/>
</dbReference>
<reference evidence="11 12" key="1">
    <citation type="journal article" date="2007" name="Science">
        <title>Sea anemone genome reveals ancestral eumetazoan gene repertoire and genomic organization.</title>
        <authorList>
            <person name="Putnam N.H."/>
            <person name="Srivastava M."/>
            <person name="Hellsten U."/>
            <person name="Dirks B."/>
            <person name="Chapman J."/>
            <person name="Salamov A."/>
            <person name="Terry A."/>
            <person name="Shapiro H."/>
            <person name="Lindquist E."/>
            <person name="Kapitonov V.V."/>
            <person name="Jurka J."/>
            <person name="Genikhovich G."/>
            <person name="Grigoriev I.V."/>
            <person name="Lucas S.M."/>
            <person name="Steele R.E."/>
            <person name="Finnerty J.R."/>
            <person name="Technau U."/>
            <person name="Martindale M.Q."/>
            <person name="Rokhsar D.S."/>
        </authorList>
    </citation>
    <scope>NUCLEOTIDE SEQUENCE [LARGE SCALE GENOMIC DNA]</scope>
    <source>
        <strain evidence="12">CH2 X CH6</strain>
    </source>
</reference>
<evidence type="ECO:0000256" key="6">
    <source>
        <dbReference type="ARBA" id="ARBA00022840"/>
    </source>
</evidence>
<dbReference type="InParanoid" id="A8DWF7"/>
<evidence type="ECO:0000259" key="10">
    <source>
        <dbReference type="Pfam" id="PF00117"/>
    </source>
</evidence>
<evidence type="ECO:0000256" key="1">
    <source>
        <dbReference type="ARBA" id="ARBA00005171"/>
    </source>
</evidence>
<comment type="catalytic activity">
    <reaction evidence="9">
        <text>UTP + L-glutamine + ATP + H2O = CTP + L-glutamate + ADP + phosphate + 2 H(+)</text>
        <dbReference type="Rhea" id="RHEA:26426"/>
        <dbReference type="ChEBI" id="CHEBI:15377"/>
        <dbReference type="ChEBI" id="CHEBI:15378"/>
        <dbReference type="ChEBI" id="CHEBI:29985"/>
        <dbReference type="ChEBI" id="CHEBI:30616"/>
        <dbReference type="ChEBI" id="CHEBI:37563"/>
        <dbReference type="ChEBI" id="CHEBI:43474"/>
        <dbReference type="ChEBI" id="CHEBI:46398"/>
        <dbReference type="ChEBI" id="CHEBI:58359"/>
        <dbReference type="ChEBI" id="CHEBI:456216"/>
        <dbReference type="EC" id="6.3.4.2"/>
    </reaction>
</comment>
<dbReference type="InterPro" id="IPR017926">
    <property type="entry name" value="GATASE"/>
</dbReference>
<dbReference type="UniPathway" id="UPA00159">
    <property type="reaction ID" value="UER00277"/>
</dbReference>
<evidence type="ECO:0000313" key="12">
    <source>
        <dbReference type="Proteomes" id="UP000001593"/>
    </source>
</evidence>
<dbReference type="EMBL" id="DS479580">
    <property type="protein sequence ID" value="EDO25452.1"/>
    <property type="molecule type" value="Genomic_DNA"/>
</dbReference>
<evidence type="ECO:0000313" key="11">
    <source>
        <dbReference type="EMBL" id="EDO25452.1"/>
    </source>
</evidence>
<evidence type="ECO:0000256" key="7">
    <source>
        <dbReference type="ARBA" id="ARBA00022962"/>
    </source>
</evidence>
<keyword evidence="8" id="KW-0665">Pyrimidine biosynthesis</keyword>
<comment type="pathway">
    <text evidence="1">Pyrimidine metabolism; CTP biosynthesis via de novo pathway; CTP from UDP: step 2/2.</text>
</comment>
<dbReference type="AlphaFoldDB" id="A8DWF7"/>
<keyword evidence="6" id="KW-0067">ATP-binding</keyword>
<dbReference type="PANTHER" id="PTHR11550">
    <property type="entry name" value="CTP SYNTHASE"/>
    <property type="match status" value="1"/>
</dbReference>
<proteinExistence type="inferred from homology"/>
<gene>
    <name evidence="11" type="ORF">NEMVEDRAFT_v1g9809</name>
</gene>
<comment type="similarity">
    <text evidence="2">Belongs to the CTP synthase family.</text>
</comment>
<dbReference type="STRING" id="45351.A8DWF7"/>
<evidence type="ECO:0000256" key="5">
    <source>
        <dbReference type="ARBA" id="ARBA00022741"/>
    </source>
</evidence>
<dbReference type="eggNOG" id="KOG2387">
    <property type="taxonomic scope" value="Eukaryota"/>
</dbReference>
<dbReference type="GO" id="GO:0044210">
    <property type="term" value="P:'de novo' CTP biosynthetic process"/>
    <property type="evidence" value="ECO:0007669"/>
    <property type="project" value="UniProtKB-UniPathway"/>
</dbReference>
<dbReference type="HOGENOM" id="CLU_011675_1_2_1"/>
<dbReference type="GO" id="GO:0003883">
    <property type="term" value="F:CTP synthase activity"/>
    <property type="evidence" value="ECO:0007669"/>
    <property type="project" value="UniProtKB-EC"/>
</dbReference>
<dbReference type="InterPro" id="IPR029062">
    <property type="entry name" value="Class_I_gatase-like"/>
</dbReference>
<dbReference type="PhylomeDB" id="A8DWF7"/>
<evidence type="ECO:0000256" key="3">
    <source>
        <dbReference type="ARBA" id="ARBA00012291"/>
    </source>
</evidence>
<evidence type="ECO:0000256" key="4">
    <source>
        <dbReference type="ARBA" id="ARBA00022598"/>
    </source>
</evidence>
<feature type="domain" description="Glutamine amidotransferase" evidence="10">
    <location>
        <begin position="1"/>
        <end position="100"/>
    </location>
</feature>
<evidence type="ECO:0000256" key="9">
    <source>
        <dbReference type="ARBA" id="ARBA00047781"/>
    </source>
</evidence>
<dbReference type="GO" id="GO:0005524">
    <property type="term" value="F:ATP binding"/>
    <property type="evidence" value="ECO:0007669"/>
    <property type="project" value="UniProtKB-KW"/>
</dbReference>